<evidence type="ECO:0000313" key="2">
    <source>
        <dbReference type="EMBL" id="KAG5577397.1"/>
    </source>
</evidence>
<reference evidence="2 3" key="1">
    <citation type="submission" date="2020-09" db="EMBL/GenBank/DDBJ databases">
        <title>De no assembly of potato wild relative species, Solanum commersonii.</title>
        <authorList>
            <person name="Cho K."/>
        </authorList>
    </citation>
    <scope>NUCLEOTIDE SEQUENCE [LARGE SCALE GENOMIC DNA]</scope>
    <source>
        <strain evidence="2">LZ3.2</strain>
        <tissue evidence="2">Leaf</tissue>
    </source>
</reference>
<keyword evidence="3" id="KW-1185">Reference proteome</keyword>
<accession>A0A9J5WQ01</accession>
<evidence type="ECO:0000256" key="1">
    <source>
        <dbReference type="SAM" id="MobiDB-lite"/>
    </source>
</evidence>
<dbReference type="AlphaFoldDB" id="A0A9J5WQ01"/>
<gene>
    <name evidence="2" type="ORF">H5410_057531</name>
</gene>
<dbReference type="Proteomes" id="UP000824120">
    <property type="component" value="Chromosome 11"/>
</dbReference>
<feature type="region of interest" description="Disordered" evidence="1">
    <location>
        <begin position="45"/>
        <end position="77"/>
    </location>
</feature>
<organism evidence="2 3">
    <name type="scientific">Solanum commersonii</name>
    <name type="common">Commerson's wild potato</name>
    <name type="synonym">Commerson's nightshade</name>
    <dbReference type="NCBI Taxonomy" id="4109"/>
    <lineage>
        <taxon>Eukaryota</taxon>
        <taxon>Viridiplantae</taxon>
        <taxon>Streptophyta</taxon>
        <taxon>Embryophyta</taxon>
        <taxon>Tracheophyta</taxon>
        <taxon>Spermatophyta</taxon>
        <taxon>Magnoliopsida</taxon>
        <taxon>eudicotyledons</taxon>
        <taxon>Gunneridae</taxon>
        <taxon>Pentapetalae</taxon>
        <taxon>asterids</taxon>
        <taxon>lamiids</taxon>
        <taxon>Solanales</taxon>
        <taxon>Solanaceae</taxon>
        <taxon>Solanoideae</taxon>
        <taxon>Solaneae</taxon>
        <taxon>Solanum</taxon>
    </lineage>
</organism>
<proteinExistence type="predicted"/>
<comment type="caution">
    <text evidence="2">The sequence shown here is derived from an EMBL/GenBank/DDBJ whole genome shotgun (WGS) entry which is preliminary data.</text>
</comment>
<evidence type="ECO:0000313" key="3">
    <source>
        <dbReference type="Proteomes" id="UP000824120"/>
    </source>
</evidence>
<name>A0A9J5WQ01_SOLCO</name>
<sequence>MGGGIGLFFVRMEGDEGICWYATEDGEETPFLMIRGGSPEVWRKENIKDENEAGDSTRNWSRRRKNLPARTSGAAAA</sequence>
<protein>
    <submittedName>
        <fullName evidence="2">Uncharacterized protein</fullName>
    </submittedName>
</protein>
<dbReference type="EMBL" id="JACXVP010000011">
    <property type="protein sequence ID" value="KAG5577397.1"/>
    <property type="molecule type" value="Genomic_DNA"/>
</dbReference>